<organism evidence="1">
    <name type="scientific">Anguilla anguilla</name>
    <name type="common">European freshwater eel</name>
    <name type="synonym">Muraena anguilla</name>
    <dbReference type="NCBI Taxonomy" id="7936"/>
    <lineage>
        <taxon>Eukaryota</taxon>
        <taxon>Metazoa</taxon>
        <taxon>Chordata</taxon>
        <taxon>Craniata</taxon>
        <taxon>Vertebrata</taxon>
        <taxon>Euteleostomi</taxon>
        <taxon>Actinopterygii</taxon>
        <taxon>Neopterygii</taxon>
        <taxon>Teleostei</taxon>
        <taxon>Anguilliformes</taxon>
        <taxon>Anguillidae</taxon>
        <taxon>Anguilla</taxon>
    </lineage>
</organism>
<dbReference type="AlphaFoldDB" id="A0A0E9XK28"/>
<reference evidence="1" key="1">
    <citation type="submission" date="2014-11" db="EMBL/GenBank/DDBJ databases">
        <authorList>
            <person name="Amaro Gonzalez C."/>
        </authorList>
    </citation>
    <scope>NUCLEOTIDE SEQUENCE</scope>
</reference>
<dbReference type="EMBL" id="GBXM01006377">
    <property type="protein sequence ID" value="JAI02201.1"/>
    <property type="molecule type" value="Transcribed_RNA"/>
</dbReference>
<protein>
    <submittedName>
        <fullName evidence="1">Uncharacterized protein</fullName>
    </submittedName>
</protein>
<reference evidence="1" key="2">
    <citation type="journal article" date="2015" name="Fish Shellfish Immunol.">
        <title>Early steps in the European eel (Anguilla anguilla)-Vibrio vulnificus interaction in the gills: Role of the RtxA13 toxin.</title>
        <authorList>
            <person name="Callol A."/>
            <person name="Pajuelo D."/>
            <person name="Ebbesson L."/>
            <person name="Teles M."/>
            <person name="MacKenzie S."/>
            <person name="Amaro C."/>
        </authorList>
    </citation>
    <scope>NUCLEOTIDE SEQUENCE</scope>
</reference>
<name>A0A0E9XK28_ANGAN</name>
<proteinExistence type="predicted"/>
<evidence type="ECO:0000313" key="1">
    <source>
        <dbReference type="EMBL" id="JAI02201.1"/>
    </source>
</evidence>
<sequence>MKKDWRLKSLITLIEKMYLFFLYSKLNYSTFHQQGKTVKNANTKLYRFWWYVFVEVYSTCNIFDQCILW</sequence>
<accession>A0A0E9XK28</accession>